<dbReference type="Proteomes" id="UP000590599">
    <property type="component" value="Unassembled WGS sequence"/>
</dbReference>
<name>A0A852Q0S0_HAEHA</name>
<organism evidence="1 2">
    <name type="scientific">Haemophilus haemolyticus</name>
    <dbReference type="NCBI Taxonomy" id="726"/>
    <lineage>
        <taxon>Bacteria</taxon>
        <taxon>Pseudomonadati</taxon>
        <taxon>Pseudomonadota</taxon>
        <taxon>Gammaproteobacteria</taxon>
        <taxon>Pasteurellales</taxon>
        <taxon>Pasteurellaceae</taxon>
        <taxon>Haemophilus</taxon>
    </lineage>
</organism>
<sequence length="186" mass="22442">MSAKVWYEDVKTLNKTDILLSSIEVENVFDNYKFLINFDEEKYFYNNFRKYEFIEFLDDDYSNECRTDLYIHDFIKKFDYLYAIPIVFNYDEFENIKNETIPPIVIKSCSNDSFFEKCTGSLISYYSGEFIVFSDDFSSFLIAKPGHYFIKNTDKKSNCWDRLFSNKYDFYDYDRDVLLGFAEAFR</sequence>
<reference evidence="1 2" key="1">
    <citation type="submission" date="2020-07" db="EMBL/GenBank/DDBJ databases">
        <title>Genus Haemophilus, Bergeys manual.</title>
        <authorList>
            <person name="Noerskov-Lauritsen N."/>
        </authorList>
    </citation>
    <scope>NUCLEOTIDE SEQUENCE [LARGE SCALE GENOMIC DNA]</scope>
    <source>
        <strain evidence="1 2">CCUG30047</strain>
    </source>
</reference>
<dbReference type="AlphaFoldDB" id="A0A852Q0S0"/>
<accession>A0A852Q0S0</accession>
<proteinExistence type="predicted"/>
<dbReference type="RefSeq" id="WP_118815643.1">
    <property type="nucleotide sequence ID" value="NZ_JACBKA010000051.1"/>
</dbReference>
<evidence type="ECO:0000313" key="1">
    <source>
        <dbReference type="EMBL" id="NYA28243.1"/>
    </source>
</evidence>
<evidence type="ECO:0000313" key="2">
    <source>
        <dbReference type="Proteomes" id="UP000590599"/>
    </source>
</evidence>
<comment type="caution">
    <text evidence="1">The sequence shown here is derived from an EMBL/GenBank/DDBJ whole genome shotgun (WGS) entry which is preliminary data.</text>
</comment>
<dbReference type="EMBL" id="JACBKA010000051">
    <property type="protein sequence ID" value="NYA28243.1"/>
    <property type="molecule type" value="Genomic_DNA"/>
</dbReference>
<protein>
    <submittedName>
        <fullName evidence="1">Uncharacterized protein</fullName>
    </submittedName>
</protein>
<gene>
    <name evidence="1" type="ORF">HZI69_10460</name>
</gene>